<dbReference type="AlphaFoldDB" id="A0A2H1WF50"/>
<keyword evidence="1" id="KW-0812">Transmembrane</keyword>
<dbReference type="EMBL" id="ODYU01008273">
    <property type="protein sequence ID" value="SOQ51715.1"/>
    <property type="molecule type" value="Genomic_DNA"/>
</dbReference>
<feature type="transmembrane region" description="Helical" evidence="1">
    <location>
        <begin position="64"/>
        <end position="82"/>
    </location>
</feature>
<evidence type="ECO:0000256" key="1">
    <source>
        <dbReference type="SAM" id="Phobius"/>
    </source>
</evidence>
<organism evidence="2">
    <name type="scientific">Spodoptera frugiperda</name>
    <name type="common">Fall armyworm</name>
    <dbReference type="NCBI Taxonomy" id="7108"/>
    <lineage>
        <taxon>Eukaryota</taxon>
        <taxon>Metazoa</taxon>
        <taxon>Ecdysozoa</taxon>
        <taxon>Arthropoda</taxon>
        <taxon>Hexapoda</taxon>
        <taxon>Insecta</taxon>
        <taxon>Pterygota</taxon>
        <taxon>Neoptera</taxon>
        <taxon>Endopterygota</taxon>
        <taxon>Lepidoptera</taxon>
        <taxon>Glossata</taxon>
        <taxon>Ditrysia</taxon>
        <taxon>Noctuoidea</taxon>
        <taxon>Noctuidae</taxon>
        <taxon>Amphipyrinae</taxon>
        <taxon>Spodoptera</taxon>
    </lineage>
</organism>
<gene>
    <name evidence="2" type="ORF">SFRICE_039042</name>
</gene>
<reference evidence="2" key="1">
    <citation type="submission" date="2016-07" db="EMBL/GenBank/DDBJ databases">
        <authorList>
            <person name="Bretaudeau A."/>
        </authorList>
    </citation>
    <scope>NUCLEOTIDE SEQUENCE</scope>
    <source>
        <strain evidence="2">Rice</strain>
        <tissue evidence="2">Whole body</tissue>
    </source>
</reference>
<accession>A0A2H1WF50</accession>
<evidence type="ECO:0000313" key="2">
    <source>
        <dbReference type="EMBL" id="SOQ51715.1"/>
    </source>
</evidence>
<dbReference type="OrthoDB" id="7464873at2759"/>
<keyword evidence="1" id="KW-1133">Transmembrane helix</keyword>
<proteinExistence type="predicted"/>
<name>A0A2H1WF50_SPOFR</name>
<keyword evidence="1" id="KW-0472">Membrane</keyword>
<protein>
    <submittedName>
        <fullName evidence="2">SFRICE_039042</fullName>
    </submittedName>
</protein>
<sequence>MATITQTQTQTVEEFLPKTQMKQILSPKTKASAKTKQEPQALGCPEDCPCKINAQKTQRRPLQLLFNVIGIIVALVATYLIVTTDSNIYLIFWICYSVLRRLTKSKSRSHVKSD</sequence>
<feature type="non-terminal residue" evidence="2">
    <location>
        <position position="114"/>
    </location>
</feature>